<dbReference type="Pfam" id="PF00378">
    <property type="entry name" value="ECH_1"/>
    <property type="match status" value="1"/>
</dbReference>
<reference evidence="2" key="1">
    <citation type="submission" date="2021-02" db="EMBL/GenBank/DDBJ databases">
        <title>Sequencing the genomes of 1000 actinobacteria strains.</title>
        <authorList>
            <person name="Klenk H.-P."/>
        </authorList>
    </citation>
    <scope>NUCLEOTIDE SEQUENCE</scope>
    <source>
        <strain evidence="2">DSM 22850</strain>
    </source>
</reference>
<keyword evidence="3" id="KW-1185">Reference proteome</keyword>
<dbReference type="EMBL" id="JAFIDA010000001">
    <property type="protein sequence ID" value="MBP1327308.1"/>
    <property type="molecule type" value="Genomic_DNA"/>
</dbReference>
<dbReference type="SUPFAM" id="SSF52096">
    <property type="entry name" value="ClpP/crotonase"/>
    <property type="match status" value="1"/>
</dbReference>
<comment type="caution">
    <text evidence="2">The sequence shown here is derived from an EMBL/GenBank/DDBJ whole genome shotgun (WGS) entry which is preliminary data.</text>
</comment>
<proteinExistence type="inferred from homology"/>
<dbReference type="AlphaFoldDB" id="A0A940PQ75"/>
<dbReference type="Proteomes" id="UP000675163">
    <property type="component" value="Unassembled WGS sequence"/>
</dbReference>
<name>A0A940PQ75_9MICO</name>
<gene>
    <name evidence="2" type="ORF">JOF28_002540</name>
</gene>
<evidence type="ECO:0000256" key="1">
    <source>
        <dbReference type="ARBA" id="ARBA00005254"/>
    </source>
</evidence>
<dbReference type="RefSeq" id="WP_209706082.1">
    <property type="nucleotide sequence ID" value="NZ_JAFIDA010000001.1"/>
</dbReference>
<sequence>MTQIPHRDQAVLTLTVSELAAGRLPVPLLNGEGAPEQVVLIVDLDTALGLDTADLSAASRECRTFESVVRIGISHSQIAVENFVEDCGEMVDALDVIIVPEASALAQLRSCVGARDVSDALAEITDAVIAHPTAAIFLTQVLRAGERVGLLEAVNIESFAFSTLLGSNEFQFWLSEVRDPKFVAPDHIANPVLIDRAVEELFIVLNRPERRNAYGRQLRDSLADALRVALIDDSVERVHLSGSGRAFSSGGEISEFGQTPDVGRAHFIRTRAGVGHLIAALGDRLTIEVHGACIGAGIEIAAFGAHVVARGSTVFKLPEVGMGLIPGAGGTASISRRIGRHRTAWLALSARTIAQDRAFEWGLVDELV</sequence>
<dbReference type="PANTHER" id="PTHR43802">
    <property type="entry name" value="ENOYL-COA HYDRATASE"/>
    <property type="match status" value="1"/>
</dbReference>
<dbReference type="PANTHER" id="PTHR43802:SF1">
    <property type="entry name" value="IP11341P-RELATED"/>
    <property type="match status" value="1"/>
</dbReference>
<dbReference type="InterPro" id="IPR001753">
    <property type="entry name" value="Enoyl-CoA_hydra/iso"/>
</dbReference>
<protein>
    <submittedName>
        <fullName evidence="2">Enoyl-CoA hydratase/carnithine racemase</fullName>
    </submittedName>
</protein>
<dbReference type="CDD" id="cd06558">
    <property type="entry name" value="crotonase-like"/>
    <property type="match status" value="1"/>
</dbReference>
<dbReference type="InterPro" id="IPR029045">
    <property type="entry name" value="ClpP/crotonase-like_dom_sf"/>
</dbReference>
<accession>A0A940PQ75</accession>
<organism evidence="2 3">
    <name type="scientific">Leucobacter exalbidus</name>
    <dbReference type="NCBI Taxonomy" id="662960"/>
    <lineage>
        <taxon>Bacteria</taxon>
        <taxon>Bacillati</taxon>
        <taxon>Actinomycetota</taxon>
        <taxon>Actinomycetes</taxon>
        <taxon>Micrococcales</taxon>
        <taxon>Microbacteriaceae</taxon>
        <taxon>Leucobacter</taxon>
    </lineage>
</organism>
<dbReference type="Gene3D" id="3.90.226.10">
    <property type="entry name" value="2-enoyl-CoA Hydratase, Chain A, domain 1"/>
    <property type="match status" value="1"/>
</dbReference>
<evidence type="ECO:0000313" key="3">
    <source>
        <dbReference type="Proteomes" id="UP000675163"/>
    </source>
</evidence>
<comment type="similarity">
    <text evidence="1">Belongs to the enoyl-CoA hydratase/isomerase family.</text>
</comment>
<evidence type="ECO:0000313" key="2">
    <source>
        <dbReference type="EMBL" id="MBP1327308.1"/>
    </source>
</evidence>